<dbReference type="InterPro" id="IPR011044">
    <property type="entry name" value="Quino_amine_DH_bsu"/>
</dbReference>
<dbReference type="SUPFAM" id="SSF50952">
    <property type="entry name" value="Soluble quinoprotein glucose dehydrogenase"/>
    <property type="match status" value="1"/>
</dbReference>
<keyword evidence="4" id="KW-1185">Reference proteome</keyword>
<dbReference type="CDD" id="cd00146">
    <property type="entry name" value="PKD"/>
    <property type="match status" value="1"/>
</dbReference>
<protein>
    <submittedName>
        <fullName evidence="3">Glucose/arabinose dehydrogenase</fullName>
    </submittedName>
</protein>
<dbReference type="Gene3D" id="2.60.40.10">
    <property type="entry name" value="Immunoglobulins"/>
    <property type="match status" value="1"/>
</dbReference>
<feature type="domain" description="PKD" evidence="2">
    <location>
        <begin position="488"/>
        <end position="573"/>
    </location>
</feature>
<comment type="caution">
    <text evidence="3">The sequence shown here is derived from an EMBL/GenBank/DDBJ whole genome shotgun (WGS) entry which is preliminary data.</text>
</comment>
<dbReference type="PANTHER" id="PTHR19328:SF13">
    <property type="entry name" value="HIPL1 PROTEIN"/>
    <property type="match status" value="1"/>
</dbReference>
<dbReference type="InterPro" id="IPR012938">
    <property type="entry name" value="Glc/Sorbosone_DH"/>
</dbReference>
<evidence type="ECO:0000313" key="3">
    <source>
        <dbReference type="EMBL" id="MBB5851239.1"/>
    </source>
</evidence>
<dbReference type="SMART" id="SM00089">
    <property type="entry name" value="PKD"/>
    <property type="match status" value="1"/>
</dbReference>
<sequence>MGTRRPLFSRKALFPRRSRRALAVGVVGPLVGALAVAVVTVAPAEAAVPAGFTDTVAIGGLSSPTSTAFAPDGRVFIAEKSGLVKVFDSLTDTTPTVFADLRPQTQDFWDRGLLGLAVDPAFPTRPYVYVSYTFDAVPGGTSPRWGDACPTPPGATAKGCVVTGRVSQLTMGPAGTAVSEKPLVTGWCQQFPSHSVGALAFGPDGALYAGGGDGASFNFADYGQVENPCADPPSPAGTNLAPPTAEGGALRSQSPRRPAGQPVLLNGTLLRIDPDTGEGVPGNPFASSADANARRVIAYGARNQFRFGFRPGTSELWAGDVGWDTWEEINRVADVGDGVAENFGWPCFEGNARQAGYDGANLDRCESLYSSGGQSAPFYAYNHNAKVVAGDPCPTGGSSISGIAFEAGSNYPAEYSGALFFSDSSRGCIWAMQTVGGQPSASRLVPFVTGVNIPVQVLTGPGGDLFYVALGSGELHRVSRPGGTNRPPVAVATANPSSGPAPLSVQFDGTGSTDPDAGDTLSYAWDLDADGAYDDSSASSPAWTYTTAAAVDAGLRVTDSHGASATTTVRVTVGNPVGLDPVPVIDSPTGALTWSVGETVTFAGRAVDAQDGQLPPSALSWRLAIRHCAANGTCHTHNVQDFPGVASGSFVAPDHEYPSYLQLTLTATDSSGRTGAKTVDLQPKTVSLNFASSPNQAMLTVGGTQQRTPFSRTVIAGSTNSISADSPQNLPPLNLKYAFTGWAHGGARTQNIVAPGTPTTYQAKYRLCWLLQPC</sequence>
<dbReference type="SUPFAM" id="SSF50969">
    <property type="entry name" value="YVTN repeat-like/Quinoprotein amine dehydrogenase"/>
    <property type="match status" value="1"/>
</dbReference>
<accession>A0A841AQZ6</accession>
<dbReference type="GO" id="GO:0005975">
    <property type="term" value="P:carbohydrate metabolic process"/>
    <property type="evidence" value="ECO:0007669"/>
    <property type="project" value="UniProtKB-ARBA"/>
</dbReference>
<dbReference type="InterPro" id="IPR013783">
    <property type="entry name" value="Ig-like_fold"/>
</dbReference>
<gene>
    <name evidence="3" type="ORF">HDA45_001326</name>
</gene>
<dbReference type="InterPro" id="IPR011041">
    <property type="entry name" value="Quinoprot_gluc/sorb_DH_b-prop"/>
</dbReference>
<dbReference type="PANTHER" id="PTHR19328">
    <property type="entry name" value="HEDGEHOG-INTERACTING PROTEIN"/>
    <property type="match status" value="1"/>
</dbReference>
<proteinExistence type="predicted"/>
<dbReference type="PROSITE" id="PS50093">
    <property type="entry name" value="PKD"/>
    <property type="match status" value="1"/>
</dbReference>
<dbReference type="InterPro" id="IPR000601">
    <property type="entry name" value="PKD_dom"/>
</dbReference>
<dbReference type="Pfam" id="PF18911">
    <property type="entry name" value="PKD_4"/>
    <property type="match status" value="1"/>
</dbReference>
<dbReference type="InterPro" id="IPR022409">
    <property type="entry name" value="PKD/Chitinase_dom"/>
</dbReference>
<name>A0A841AQZ6_9PSEU</name>
<dbReference type="Proteomes" id="UP000580861">
    <property type="component" value="Unassembled WGS sequence"/>
</dbReference>
<dbReference type="InterPro" id="IPR035986">
    <property type="entry name" value="PKD_dom_sf"/>
</dbReference>
<dbReference type="InterPro" id="IPR011042">
    <property type="entry name" value="6-blade_b-propeller_TolB-like"/>
</dbReference>
<feature type="region of interest" description="Disordered" evidence="1">
    <location>
        <begin position="228"/>
        <end position="263"/>
    </location>
</feature>
<reference evidence="3 4" key="1">
    <citation type="submission" date="2020-08" db="EMBL/GenBank/DDBJ databases">
        <title>Sequencing the genomes of 1000 actinobacteria strains.</title>
        <authorList>
            <person name="Klenk H.-P."/>
        </authorList>
    </citation>
    <scope>NUCLEOTIDE SEQUENCE [LARGE SCALE GENOMIC DNA]</scope>
    <source>
        <strain evidence="3 4">DSM 45272</strain>
    </source>
</reference>
<organism evidence="3 4">
    <name type="scientific">Amycolatopsis umgeniensis</name>
    <dbReference type="NCBI Taxonomy" id="336628"/>
    <lineage>
        <taxon>Bacteria</taxon>
        <taxon>Bacillati</taxon>
        <taxon>Actinomycetota</taxon>
        <taxon>Actinomycetes</taxon>
        <taxon>Pseudonocardiales</taxon>
        <taxon>Pseudonocardiaceae</taxon>
        <taxon>Amycolatopsis</taxon>
    </lineage>
</organism>
<dbReference type="Pfam" id="PF07995">
    <property type="entry name" value="GSDH"/>
    <property type="match status" value="2"/>
</dbReference>
<dbReference type="SUPFAM" id="SSF49299">
    <property type="entry name" value="PKD domain"/>
    <property type="match status" value="1"/>
</dbReference>
<evidence type="ECO:0000259" key="2">
    <source>
        <dbReference type="PROSITE" id="PS50093"/>
    </source>
</evidence>
<dbReference type="AlphaFoldDB" id="A0A841AQZ6"/>
<dbReference type="EMBL" id="JACHMX010000001">
    <property type="protein sequence ID" value="MBB5851239.1"/>
    <property type="molecule type" value="Genomic_DNA"/>
</dbReference>
<evidence type="ECO:0000256" key="1">
    <source>
        <dbReference type="SAM" id="MobiDB-lite"/>
    </source>
</evidence>
<evidence type="ECO:0000313" key="4">
    <source>
        <dbReference type="Proteomes" id="UP000580861"/>
    </source>
</evidence>
<dbReference type="Gene3D" id="2.120.10.30">
    <property type="entry name" value="TolB, C-terminal domain"/>
    <property type="match status" value="1"/>
</dbReference>